<dbReference type="EMBL" id="BLBS01000026">
    <property type="protein sequence ID" value="GET88336.1"/>
    <property type="molecule type" value="Genomic_DNA"/>
</dbReference>
<evidence type="ECO:0000313" key="2">
    <source>
        <dbReference type="Proteomes" id="UP000419144"/>
    </source>
</evidence>
<keyword evidence="2" id="KW-1185">Reference proteome</keyword>
<reference evidence="1" key="1">
    <citation type="submission" date="2019-11" db="EMBL/GenBank/DDBJ databases">
        <title>Leishmania tarentolae CDS.</title>
        <authorList>
            <person name="Goto Y."/>
            <person name="Yamagishi J."/>
        </authorList>
    </citation>
    <scope>NUCLEOTIDE SEQUENCE [LARGE SCALE GENOMIC DNA]</scope>
    <source>
        <strain evidence="1">Parrot Tar II</strain>
    </source>
</reference>
<protein>
    <submittedName>
        <fullName evidence="1">Uncharacterized protein</fullName>
    </submittedName>
</protein>
<accession>A0A640KF53</accession>
<dbReference type="Proteomes" id="UP000419144">
    <property type="component" value="Unassembled WGS sequence"/>
</dbReference>
<evidence type="ECO:0000313" key="1">
    <source>
        <dbReference type="EMBL" id="GET88336.1"/>
    </source>
</evidence>
<sequence>MRLCARLLIAPSPCSCPLRDSRRRTAFSPSLCIAVFVEQRAEARSMSGLTRWCVNTAIRAWDQTMRTANLVYNVGDQLRIVYKTANSHDERKRDFDATVLRAGGFLAALVLCVVVDAQGGVPNMLRWLCALVTTEGHANSSAVDTADPTMVTL</sequence>
<name>A0A640KF53_LEITA</name>
<gene>
    <name evidence="1" type="ORF">LtaPh_2110400</name>
</gene>
<proteinExistence type="predicted"/>
<comment type="caution">
    <text evidence="1">The sequence shown here is derived from an EMBL/GenBank/DDBJ whole genome shotgun (WGS) entry which is preliminary data.</text>
</comment>
<dbReference type="AlphaFoldDB" id="A0A640KF53"/>
<organism evidence="1 2">
    <name type="scientific">Leishmania tarentolae</name>
    <name type="common">Sauroleishmania tarentolae</name>
    <dbReference type="NCBI Taxonomy" id="5689"/>
    <lineage>
        <taxon>Eukaryota</taxon>
        <taxon>Discoba</taxon>
        <taxon>Euglenozoa</taxon>
        <taxon>Kinetoplastea</taxon>
        <taxon>Metakinetoplastina</taxon>
        <taxon>Trypanosomatida</taxon>
        <taxon>Trypanosomatidae</taxon>
        <taxon>Leishmaniinae</taxon>
        <taxon>Leishmania</taxon>
        <taxon>lizard Leishmania</taxon>
    </lineage>
</organism>
<dbReference type="OrthoDB" id="269968at2759"/>
<dbReference type="VEuPathDB" id="TriTrypDB:LtaPh_2110400"/>